<sequence length="94" mass="10157">MKHSRFRSRSGVRGGRPHPRVQRWRRRPTWVSNSRSTSAAWRTVSSVVLNADTGVVETVMVAGRVVKRGGQLLHHDAAAALTALTETASAVAGA</sequence>
<organism evidence="2 3">
    <name type="scientific">Nonomuraea fuscirosea</name>
    <dbReference type="NCBI Taxonomy" id="1291556"/>
    <lineage>
        <taxon>Bacteria</taxon>
        <taxon>Bacillati</taxon>
        <taxon>Actinomycetota</taxon>
        <taxon>Actinomycetes</taxon>
        <taxon>Streptosporangiales</taxon>
        <taxon>Streptosporangiaceae</taxon>
        <taxon>Nonomuraea</taxon>
    </lineage>
</organism>
<comment type="caution">
    <text evidence="2">The sequence shown here is derived from an EMBL/GenBank/DDBJ whole genome shotgun (WGS) entry which is preliminary data.</text>
</comment>
<evidence type="ECO:0000313" key="3">
    <source>
        <dbReference type="Proteomes" id="UP000238312"/>
    </source>
</evidence>
<name>A0A2T0N6L1_9ACTN</name>
<dbReference type="InterPro" id="IPR011059">
    <property type="entry name" value="Metal-dep_hydrolase_composite"/>
</dbReference>
<proteinExistence type="predicted"/>
<dbReference type="GO" id="GO:0016810">
    <property type="term" value="F:hydrolase activity, acting on carbon-nitrogen (but not peptide) bonds"/>
    <property type="evidence" value="ECO:0007669"/>
    <property type="project" value="InterPro"/>
</dbReference>
<dbReference type="Proteomes" id="UP000238312">
    <property type="component" value="Unassembled WGS sequence"/>
</dbReference>
<evidence type="ECO:0000313" key="2">
    <source>
        <dbReference type="EMBL" id="PRX68187.1"/>
    </source>
</evidence>
<dbReference type="AlphaFoldDB" id="A0A2T0N6L1"/>
<gene>
    <name evidence="2" type="ORF">B0I32_103148</name>
</gene>
<evidence type="ECO:0000256" key="1">
    <source>
        <dbReference type="SAM" id="MobiDB-lite"/>
    </source>
</evidence>
<dbReference type="SUPFAM" id="SSF51338">
    <property type="entry name" value="Composite domain of metallo-dependent hydrolases"/>
    <property type="match status" value="1"/>
</dbReference>
<reference evidence="2 3" key="1">
    <citation type="submission" date="2018-03" db="EMBL/GenBank/DDBJ databases">
        <title>Genomic Encyclopedia of Type Strains, Phase III (KMG-III): the genomes of soil and plant-associated and newly described type strains.</title>
        <authorList>
            <person name="Whitman W."/>
        </authorList>
    </citation>
    <scope>NUCLEOTIDE SEQUENCE [LARGE SCALE GENOMIC DNA]</scope>
    <source>
        <strain evidence="2 3">CGMCC 4.7104</strain>
    </source>
</reference>
<feature type="region of interest" description="Disordered" evidence="1">
    <location>
        <begin position="1"/>
        <end position="29"/>
    </location>
</feature>
<accession>A0A2T0N6L1</accession>
<dbReference type="EMBL" id="PVNG01000003">
    <property type="protein sequence ID" value="PRX68187.1"/>
    <property type="molecule type" value="Genomic_DNA"/>
</dbReference>
<protein>
    <submittedName>
        <fullName evidence="2">Uncharacterized protein</fullName>
    </submittedName>
</protein>
<feature type="compositionally biased region" description="Basic residues" evidence="1">
    <location>
        <begin position="1"/>
        <end position="28"/>
    </location>
</feature>
<dbReference type="Gene3D" id="2.30.40.10">
    <property type="entry name" value="Urease, subunit C, domain 1"/>
    <property type="match status" value="1"/>
</dbReference>
<keyword evidence="3" id="KW-1185">Reference proteome</keyword>